<sequence length="144" mass="15956">MSQPFLTHEDMGPPSSEITISSTSLNRKRSLTAEERIAEPAADGPYFVVPRTTDVTVRTGQAASFTCIVKQLGDKQVSWIRGRDLHVLSSGQIAFSSDSRVSVAHVNDAWTLNILYTQPRDAGRYSCQVNTQPRIATWYNLTVI</sequence>
<dbReference type="Gene3D" id="2.60.40.10">
    <property type="entry name" value="Immunoglobulins"/>
    <property type="match status" value="1"/>
</dbReference>
<dbReference type="SMART" id="SM00409">
    <property type="entry name" value="IG"/>
    <property type="match status" value="1"/>
</dbReference>
<dbReference type="InterPro" id="IPR003599">
    <property type="entry name" value="Ig_sub"/>
</dbReference>
<dbReference type="InterPro" id="IPR003598">
    <property type="entry name" value="Ig_sub2"/>
</dbReference>
<dbReference type="Pfam" id="PF07679">
    <property type="entry name" value="I-set"/>
    <property type="match status" value="1"/>
</dbReference>
<feature type="domain" description="Ig-like" evidence="2">
    <location>
        <begin position="45"/>
        <end position="137"/>
    </location>
</feature>
<dbReference type="EMBL" id="JAXCGZ010009603">
    <property type="protein sequence ID" value="KAK7076610.1"/>
    <property type="molecule type" value="Genomic_DNA"/>
</dbReference>
<evidence type="ECO:0000313" key="3">
    <source>
        <dbReference type="EMBL" id="KAK7076610.1"/>
    </source>
</evidence>
<evidence type="ECO:0000256" key="1">
    <source>
        <dbReference type="SAM" id="MobiDB-lite"/>
    </source>
</evidence>
<protein>
    <recommendedName>
        <fullName evidence="2">Ig-like domain-containing protein</fullName>
    </recommendedName>
</protein>
<dbReference type="PROSITE" id="PS50835">
    <property type="entry name" value="IG_LIKE"/>
    <property type="match status" value="1"/>
</dbReference>
<accession>A0AAN8XCT4</accession>
<dbReference type="PANTHER" id="PTHR23279:SF46">
    <property type="entry name" value="DEFECTIVE PROBOSCIS EXTENSION RESPONSE 10, ISOFORM A-RELATED"/>
    <property type="match status" value="1"/>
</dbReference>
<organism evidence="3 4">
    <name type="scientific">Halocaridina rubra</name>
    <name type="common">Hawaiian red shrimp</name>
    <dbReference type="NCBI Taxonomy" id="373956"/>
    <lineage>
        <taxon>Eukaryota</taxon>
        <taxon>Metazoa</taxon>
        <taxon>Ecdysozoa</taxon>
        <taxon>Arthropoda</taxon>
        <taxon>Crustacea</taxon>
        <taxon>Multicrustacea</taxon>
        <taxon>Malacostraca</taxon>
        <taxon>Eumalacostraca</taxon>
        <taxon>Eucarida</taxon>
        <taxon>Decapoda</taxon>
        <taxon>Pleocyemata</taxon>
        <taxon>Caridea</taxon>
        <taxon>Atyoidea</taxon>
        <taxon>Atyidae</taxon>
        <taxon>Halocaridina</taxon>
    </lineage>
</organism>
<comment type="caution">
    <text evidence="3">The sequence shown here is derived from an EMBL/GenBank/DDBJ whole genome shotgun (WGS) entry which is preliminary data.</text>
</comment>
<feature type="region of interest" description="Disordered" evidence="1">
    <location>
        <begin position="1"/>
        <end position="25"/>
    </location>
</feature>
<dbReference type="SMART" id="SM00408">
    <property type="entry name" value="IGc2"/>
    <property type="match status" value="1"/>
</dbReference>
<dbReference type="Proteomes" id="UP001381693">
    <property type="component" value="Unassembled WGS sequence"/>
</dbReference>
<name>A0AAN8XCT4_HALRR</name>
<dbReference type="AlphaFoldDB" id="A0AAN8XCT4"/>
<dbReference type="InterPro" id="IPR013783">
    <property type="entry name" value="Ig-like_fold"/>
</dbReference>
<dbReference type="InterPro" id="IPR036179">
    <property type="entry name" value="Ig-like_dom_sf"/>
</dbReference>
<gene>
    <name evidence="3" type="ORF">SK128_019647</name>
</gene>
<proteinExistence type="predicted"/>
<feature type="compositionally biased region" description="Low complexity" evidence="1">
    <location>
        <begin position="13"/>
        <end position="24"/>
    </location>
</feature>
<reference evidence="3 4" key="1">
    <citation type="submission" date="2023-11" db="EMBL/GenBank/DDBJ databases">
        <title>Halocaridina rubra genome assembly.</title>
        <authorList>
            <person name="Smith C."/>
        </authorList>
    </citation>
    <scope>NUCLEOTIDE SEQUENCE [LARGE SCALE GENOMIC DNA]</scope>
    <source>
        <strain evidence="3">EP-1</strain>
        <tissue evidence="3">Whole</tissue>
    </source>
</reference>
<dbReference type="GO" id="GO:0050808">
    <property type="term" value="P:synapse organization"/>
    <property type="evidence" value="ECO:0007669"/>
    <property type="project" value="TreeGrafter"/>
</dbReference>
<dbReference type="InterPro" id="IPR007110">
    <property type="entry name" value="Ig-like_dom"/>
</dbReference>
<dbReference type="InterPro" id="IPR013098">
    <property type="entry name" value="Ig_I-set"/>
</dbReference>
<evidence type="ECO:0000259" key="2">
    <source>
        <dbReference type="PROSITE" id="PS50835"/>
    </source>
</evidence>
<dbReference type="PANTHER" id="PTHR23279">
    <property type="entry name" value="DEFECTIVE PROBOSCIS EXTENSION RESPONSE DPR -RELATED"/>
    <property type="match status" value="1"/>
</dbReference>
<keyword evidence="4" id="KW-1185">Reference proteome</keyword>
<dbReference type="InterPro" id="IPR037448">
    <property type="entry name" value="Zig-8"/>
</dbReference>
<dbReference type="GO" id="GO:0032589">
    <property type="term" value="C:neuron projection membrane"/>
    <property type="evidence" value="ECO:0007669"/>
    <property type="project" value="TreeGrafter"/>
</dbReference>
<dbReference type="SUPFAM" id="SSF48726">
    <property type="entry name" value="Immunoglobulin"/>
    <property type="match status" value="1"/>
</dbReference>
<evidence type="ECO:0000313" key="4">
    <source>
        <dbReference type="Proteomes" id="UP001381693"/>
    </source>
</evidence>
<feature type="non-terminal residue" evidence="3">
    <location>
        <position position="144"/>
    </location>
</feature>